<dbReference type="InterPro" id="IPR002181">
    <property type="entry name" value="Fibrinogen_a/b/g_C_dom"/>
</dbReference>
<dbReference type="InterPro" id="IPR036056">
    <property type="entry name" value="Fibrinogen-like_C"/>
</dbReference>
<dbReference type="InterPro" id="IPR014716">
    <property type="entry name" value="Fibrinogen_a/b/g_C_1"/>
</dbReference>
<protein>
    <recommendedName>
        <fullName evidence="1">Fibrinogen C-terminal domain-containing protein</fullName>
    </recommendedName>
</protein>
<evidence type="ECO:0000259" key="1">
    <source>
        <dbReference type="SMART" id="SM00186"/>
    </source>
</evidence>
<keyword evidence="3" id="KW-1185">Reference proteome</keyword>
<organism evidence="2 3">
    <name type="scientific">Ridgeia piscesae</name>
    <name type="common">Tubeworm</name>
    <dbReference type="NCBI Taxonomy" id="27915"/>
    <lineage>
        <taxon>Eukaryota</taxon>
        <taxon>Metazoa</taxon>
        <taxon>Spiralia</taxon>
        <taxon>Lophotrochozoa</taxon>
        <taxon>Annelida</taxon>
        <taxon>Polychaeta</taxon>
        <taxon>Sedentaria</taxon>
        <taxon>Canalipalpata</taxon>
        <taxon>Sabellida</taxon>
        <taxon>Siboglinidae</taxon>
        <taxon>Ridgeia</taxon>
    </lineage>
</organism>
<reference evidence="2" key="1">
    <citation type="journal article" date="2023" name="Mol. Biol. Evol.">
        <title>Third-Generation Sequencing Reveals the Adaptive Role of the Epigenome in Three Deep-Sea Polychaetes.</title>
        <authorList>
            <person name="Perez M."/>
            <person name="Aroh O."/>
            <person name="Sun Y."/>
            <person name="Lan Y."/>
            <person name="Juniper S.K."/>
            <person name="Young C.R."/>
            <person name="Angers B."/>
            <person name="Qian P.Y."/>
        </authorList>
    </citation>
    <scope>NUCLEOTIDE SEQUENCE</scope>
    <source>
        <strain evidence="2">R07B-5</strain>
    </source>
</reference>
<sequence length="174" mass="19506">MRRNRSESLDFDRPWTDYITGFGDPRSEFWVGLDPAVRLVAGLELILRHDVITSDRARRLALYSGFRLGDASLRYPLSYSAFLSTQSTAANGHINMSVFQTPDRSTGCARNVTSAGWFLSSANNNSCYRSILFGSFDGSRTDVTWEATSASVVYVDMKYRASTFRTGTRLNVLE</sequence>
<proteinExistence type="predicted"/>
<dbReference type="Pfam" id="PF00147">
    <property type="entry name" value="Fibrinogen_C"/>
    <property type="match status" value="1"/>
</dbReference>
<dbReference type="GO" id="GO:0005615">
    <property type="term" value="C:extracellular space"/>
    <property type="evidence" value="ECO:0007669"/>
    <property type="project" value="TreeGrafter"/>
</dbReference>
<comment type="caution">
    <text evidence="2">The sequence shown here is derived from an EMBL/GenBank/DDBJ whole genome shotgun (WGS) entry which is preliminary data.</text>
</comment>
<dbReference type="AlphaFoldDB" id="A0AAD9JVQ2"/>
<feature type="domain" description="Fibrinogen C-terminal" evidence="1">
    <location>
        <begin position="1"/>
        <end position="162"/>
    </location>
</feature>
<dbReference type="Proteomes" id="UP001209878">
    <property type="component" value="Unassembled WGS sequence"/>
</dbReference>
<dbReference type="PANTHER" id="PTHR19143">
    <property type="entry name" value="FIBRINOGEN/TENASCIN/ANGIOPOEITIN"/>
    <property type="match status" value="1"/>
</dbReference>
<gene>
    <name evidence="2" type="ORF">NP493_1744g00059</name>
</gene>
<dbReference type="Gene3D" id="3.90.215.10">
    <property type="entry name" value="Gamma Fibrinogen, chain A, domain 1"/>
    <property type="match status" value="1"/>
</dbReference>
<accession>A0AAD9JVQ2</accession>
<dbReference type="SMART" id="SM00186">
    <property type="entry name" value="FBG"/>
    <property type="match status" value="1"/>
</dbReference>
<dbReference type="SUPFAM" id="SSF56496">
    <property type="entry name" value="Fibrinogen C-terminal domain-like"/>
    <property type="match status" value="1"/>
</dbReference>
<dbReference type="InterPro" id="IPR050373">
    <property type="entry name" value="Fibrinogen_C-term_domain"/>
</dbReference>
<evidence type="ECO:0000313" key="3">
    <source>
        <dbReference type="Proteomes" id="UP001209878"/>
    </source>
</evidence>
<evidence type="ECO:0000313" key="2">
    <source>
        <dbReference type="EMBL" id="KAK2159135.1"/>
    </source>
</evidence>
<dbReference type="EMBL" id="JAODUO010001742">
    <property type="protein sequence ID" value="KAK2159135.1"/>
    <property type="molecule type" value="Genomic_DNA"/>
</dbReference>
<name>A0AAD9JVQ2_RIDPI</name>